<feature type="active site" description="Acyl-ester intermediate" evidence="3">
    <location>
        <position position="241"/>
    </location>
</feature>
<dbReference type="InterPro" id="IPR036928">
    <property type="entry name" value="AS_sf"/>
</dbReference>
<evidence type="ECO:0000256" key="1">
    <source>
        <dbReference type="ARBA" id="ARBA00009199"/>
    </source>
</evidence>
<dbReference type="PANTHER" id="PTHR46072:SF8">
    <property type="entry name" value="AMIDASE DOMAIN-CONTAINING PROTEIN"/>
    <property type="match status" value="1"/>
</dbReference>
<keyword evidence="6" id="KW-1185">Reference proteome</keyword>
<keyword evidence="2" id="KW-0378">Hydrolase</keyword>
<dbReference type="Pfam" id="PF01425">
    <property type="entry name" value="Amidase"/>
    <property type="match status" value="1"/>
</dbReference>
<evidence type="ECO:0000259" key="4">
    <source>
        <dbReference type="Pfam" id="PF01425"/>
    </source>
</evidence>
<reference evidence="5 6" key="1">
    <citation type="submission" date="2017-06" db="EMBL/GenBank/DDBJ databases">
        <title>Comparative genomic analysis of Ambrosia Fusariam Clade fungi.</title>
        <authorList>
            <person name="Stajich J.E."/>
            <person name="Carrillo J."/>
            <person name="Kijimoto T."/>
            <person name="Eskalen A."/>
            <person name="O'Donnell K."/>
            <person name="Kasson M."/>
        </authorList>
    </citation>
    <scope>NUCLEOTIDE SEQUENCE [LARGE SCALE GENOMIC DNA]</scope>
    <source>
        <strain evidence="5 6">NRRL62606</strain>
    </source>
</reference>
<dbReference type="InterPro" id="IPR023631">
    <property type="entry name" value="Amidase_dom"/>
</dbReference>
<gene>
    <name evidence="5" type="ORF">CEP51_004900</name>
</gene>
<dbReference type="PANTHER" id="PTHR46072">
    <property type="entry name" value="AMIDASE-RELATED-RELATED"/>
    <property type="match status" value="1"/>
</dbReference>
<name>A0A428RZ85_9HYPO</name>
<dbReference type="Proteomes" id="UP000287972">
    <property type="component" value="Unassembled WGS sequence"/>
</dbReference>
<evidence type="ECO:0000256" key="3">
    <source>
        <dbReference type="PIRSR" id="PIRSR001221-1"/>
    </source>
</evidence>
<dbReference type="PIRSF" id="PIRSF001221">
    <property type="entry name" value="Amidase_fungi"/>
    <property type="match status" value="1"/>
</dbReference>
<dbReference type="AlphaFoldDB" id="A0A428RZ85"/>
<comment type="caution">
    <text evidence="5">The sequence shown here is derived from an EMBL/GenBank/DDBJ whole genome shotgun (WGS) entry which is preliminary data.</text>
</comment>
<comment type="similarity">
    <text evidence="1">Belongs to the amidase family.</text>
</comment>
<accession>A0A428RZ85</accession>
<proteinExistence type="inferred from homology"/>
<protein>
    <recommendedName>
        <fullName evidence="4">Amidase domain-containing protein</fullName>
    </recommendedName>
</protein>
<organism evidence="5 6">
    <name type="scientific">Fusarium floridanum</name>
    <dbReference type="NCBI Taxonomy" id="1325733"/>
    <lineage>
        <taxon>Eukaryota</taxon>
        <taxon>Fungi</taxon>
        <taxon>Dikarya</taxon>
        <taxon>Ascomycota</taxon>
        <taxon>Pezizomycotina</taxon>
        <taxon>Sordariomycetes</taxon>
        <taxon>Hypocreomycetidae</taxon>
        <taxon>Hypocreales</taxon>
        <taxon>Nectriaceae</taxon>
        <taxon>Fusarium</taxon>
        <taxon>Fusarium solani species complex</taxon>
    </lineage>
</organism>
<feature type="active site" description="Charge relay system" evidence="3">
    <location>
        <position position="217"/>
    </location>
</feature>
<evidence type="ECO:0000313" key="6">
    <source>
        <dbReference type="Proteomes" id="UP000287972"/>
    </source>
</evidence>
<dbReference type="GO" id="GO:0016787">
    <property type="term" value="F:hydrolase activity"/>
    <property type="evidence" value="ECO:0007669"/>
    <property type="project" value="UniProtKB-KW"/>
</dbReference>
<evidence type="ECO:0000256" key="2">
    <source>
        <dbReference type="ARBA" id="ARBA00022801"/>
    </source>
</evidence>
<evidence type="ECO:0000313" key="5">
    <source>
        <dbReference type="EMBL" id="RSL82862.1"/>
    </source>
</evidence>
<dbReference type="EMBL" id="NKCL01000093">
    <property type="protein sequence ID" value="RSL82862.1"/>
    <property type="molecule type" value="Genomic_DNA"/>
</dbReference>
<sequence>MTLKQIMHASASWQETAARKRQQDLAKIPTPWRLSPDVIEQAKQRRSIADDFIDGLLDSDTRRITNLDVPALMELTGNGSLSAVSLTTAFCKRAAYGHQLNHNLLEIGFDQATARAESLDAHWQAHRKPIGPLHGLPITMKDQFHVNGMDTTMAYVGWISPLKRQPQSQIVQELESLGAIVIAKSTLTQALGAPETNNNILGYHFNPRNQQLSSGGSSGGEGAIQTLRGSAIGIGSDNGGSVSIPAAFNGVYSIKPSPGRLSFLNVANPSPGQNNIPTVPGVLGSSVASLKYFLKSLASSQPWLHDPDVVPLPWKDDIKHSMPLSFGLMDFDGAVMPHPPITRGLGMVADALRAAGHELIEWHPPAHSRASAIQAALVNANGGYEIFENLGLSREPLVPELEEDYPDGKPNPPFSSIRVEKEVQRLHKYKVEYHHYWMSTASSTRTGRPVDAIILPVWASAAIIPGKPSYGDYIGVSNVVNHTTMVIPVTRADMHLDKFDENYSPINDEDRDNWKSYDPQVYHGTPVGIQIECRRFEEEKLLDIGQIVVDALSDWKSQSK</sequence>
<feature type="active site" description="Charge relay system" evidence="3">
    <location>
        <position position="141"/>
    </location>
</feature>
<feature type="domain" description="Amidase" evidence="4">
    <location>
        <begin position="86"/>
        <end position="542"/>
    </location>
</feature>
<dbReference type="SUPFAM" id="SSF75304">
    <property type="entry name" value="Amidase signature (AS) enzymes"/>
    <property type="match status" value="1"/>
</dbReference>
<dbReference type="Gene3D" id="3.90.1300.10">
    <property type="entry name" value="Amidase signature (AS) domain"/>
    <property type="match status" value="1"/>
</dbReference>